<dbReference type="RefSeq" id="WP_173076464.1">
    <property type="nucleotide sequence ID" value="NZ_CP041345.1"/>
</dbReference>
<organism evidence="1 2">
    <name type="scientific">Tenuifilum thalassicum</name>
    <dbReference type="NCBI Taxonomy" id="2590900"/>
    <lineage>
        <taxon>Bacteria</taxon>
        <taxon>Pseudomonadati</taxon>
        <taxon>Bacteroidota</taxon>
        <taxon>Bacteroidia</taxon>
        <taxon>Bacteroidales</taxon>
        <taxon>Tenuifilaceae</taxon>
        <taxon>Tenuifilum</taxon>
    </lineage>
</organism>
<protein>
    <submittedName>
        <fullName evidence="1">Uncharacterized protein</fullName>
    </submittedName>
</protein>
<dbReference type="AlphaFoldDB" id="A0A7D3Y614"/>
<dbReference type="Proteomes" id="UP000500961">
    <property type="component" value="Chromosome"/>
</dbReference>
<gene>
    <name evidence="1" type="ORF">FHG85_12600</name>
</gene>
<name>A0A7D3Y614_9BACT</name>
<dbReference type="KEGG" id="ttz:FHG85_12600"/>
<accession>A0A7D3Y614</accession>
<sequence length="241" mass="28099">MPYRRLPNTDNARLKALKTAYKKGKSTHPQELAFSQATFSRIELFINSFEKAIAHYKAAYETQVERSKEHQQLAKKARLYLSHFIQVLNMAIARGELQPAVREMYGMDIDESKLPSLNSDKDLIEWGKKIIEGEMNRTRRGMQPITNPTIAVVRVRYDQFVEAHNYQKVLQQNTQRMLAQLNDLRKKADEIIVDVWNEVEEHFKDLPDDERREKASSYGVVYVYRKNELKGLSLDSVIPNI</sequence>
<dbReference type="EMBL" id="CP041345">
    <property type="protein sequence ID" value="QKG81069.1"/>
    <property type="molecule type" value="Genomic_DNA"/>
</dbReference>
<proteinExistence type="predicted"/>
<evidence type="ECO:0000313" key="2">
    <source>
        <dbReference type="Proteomes" id="UP000500961"/>
    </source>
</evidence>
<keyword evidence="2" id="KW-1185">Reference proteome</keyword>
<reference evidence="1 2" key="1">
    <citation type="submission" date="2019-07" db="EMBL/GenBank/DDBJ databases">
        <title>Thalassofilum flectens gen. nov., sp. nov., a novel moderate thermophilic anaerobe from a shallow sea hot spring in Kunashir Island (Russia), representing a new family in the order Bacteroidales, and proposal of Thalassofilacea fam. nov.</title>
        <authorList>
            <person name="Kochetkova T.V."/>
            <person name="Podosokorskaya O.A."/>
            <person name="Novikov A."/>
            <person name="Elcheninov A.G."/>
            <person name="Toshchakov S.V."/>
            <person name="Kublanov I.V."/>
        </authorList>
    </citation>
    <scope>NUCLEOTIDE SEQUENCE [LARGE SCALE GENOMIC DNA]</scope>
    <source>
        <strain evidence="1 2">38-H</strain>
    </source>
</reference>
<evidence type="ECO:0000313" key="1">
    <source>
        <dbReference type="EMBL" id="QKG81069.1"/>
    </source>
</evidence>